<feature type="region of interest" description="Disordered" evidence="1">
    <location>
        <begin position="242"/>
        <end position="278"/>
    </location>
</feature>
<sequence length="353" mass="36244">MKWKLPIAFLLVAVTPLSHAASVRADKLPAPKNMTCLQMKQDISYTIKRGLLHIPWDYEVGRGAYISEHEDDHGVYYRAPSGAITLRRADLKESSTGGRRSTFEGGIYVPNDPAVAPTLYEYYGTFSGSTRSAPDKTDCSTLSYSVDPATHKVNVWAMGAATGIGAATGMAIHPQVHTSYGQAAGAGLVGGLIGGLIIGAIENSKAGEIVAGPPLDEEAGEKIRALATDKIAMTVRGQAGNTTLASATPAGSSAPIATTRPDVDDRGPASASSVSSMPVAGQAASETAVATIAMASAPIEAQAQSVASQLGCGAVKAGATGGYVAPCGSYGVYIDCDTGRCRPSHTVKLEGSE</sequence>
<organism evidence="3 4">
    <name type="scientific">Dyella halodurans</name>
    <dbReference type="NCBI Taxonomy" id="1920171"/>
    <lineage>
        <taxon>Bacteria</taxon>
        <taxon>Pseudomonadati</taxon>
        <taxon>Pseudomonadota</taxon>
        <taxon>Gammaproteobacteria</taxon>
        <taxon>Lysobacterales</taxon>
        <taxon>Rhodanobacteraceae</taxon>
        <taxon>Dyella</taxon>
    </lineage>
</organism>
<evidence type="ECO:0000256" key="2">
    <source>
        <dbReference type="SAM" id="SignalP"/>
    </source>
</evidence>
<proteinExistence type="predicted"/>
<reference evidence="4" key="1">
    <citation type="journal article" date="2019" name="Int. J. Syst. Evol. Microbiol.">
        <title>The Global Catalogue of Microorganisms (GCM) 10K type strain sequencing project: providing services to taxonomists for standard genome sequencing and annotation.</title>
        <authorList>
            <consortium name="The Broad Institute Genomics Platform"/>
            <consortium name="The Broad Institute Genome Sequencing Center for Infectious Disease"/>
            <person name="Wu L."/>
            <person name="Ma J."/>
        </authorList>
    </citation>
    <scope>NUCLEOTIDE SEQUENCE [LARGE SCALE GENOMIC DNA]</scope>
    <source>
        <strain evidence="4">CCM 4481</strain>
    </source>
</reference>
<evidence type="ECO:0000313" key="4">
    <source>
        <dbReference type="Proteomes" id="UP001595961"/>
    </source>
</evidence>
<gene>
    <name evidence="3" type="ORF">ACFO5W_00590</name>
</gene>
<keyword evidence="4" id="KW-1185">Reference proteome</keyword>
<dbReference type="EMBL" id="JBHSGA010000003">
    <property type="protein sequence ID" value="MFC4525117.1"/>
    <property type="molecule type" value="Genomic_DNA"/>
</dbReference>
<name>A0ABV9BXA5_9GAMM</name>
<feature type="compositionally biased region" description="Polar residues" evidence="1">
    <location>
        <begin position="242"/>
        <end position="251"/>
    </location>
</feature>
<dbReference type="Proteomes" id="UP001595961">
    <property type="component" value="Unassembled WGS sequence"/>
</dbReference>
<dbReference type="RefSeq" id="WP_266149975.1">
    <property type="nucleotide sequence ID" value="NZ_CP064028.1"/>
</dbReference>
<protein>
    <recommendedName>
        <fullName evidence="5">Glycine zipper domain-containing protein</fullName>
    </recommendedName>
</protein>
<accession>A0ABV9BXA5</accession>
<evidence type="ECO:0008006" key="5">
    <source>
        <dbReference type="Google" id="ProtNLM"/>
    </source>
</evidence>
<feature type="compositionally biased region" description="Low complexity" evidence="1">
    <location>
        <begin position="268"/>
        <end position="278"/>
    </location>
</feature>
<keyword evidence="2" id="KW-0732">Signal</keyword>
<comment type="caution">
    <text evidence="3">The sequence shown here is derived from an EMBL/GenBank/DDBJ whole genome shotgun (WGS) entry which is preliminary data.</text>
</comment>
<feature type="signal peptide" evidence="2">
    <location>
        <begin position="1"/>
        <end position="20"/>
    </location>
</feature>
<evidence type="ECO:0000256" key="1">
    <source>
        <dbReference type="SAM" id="MobiDB-lite"/>
    </source>
</evidence>
<evidence type="ECO:0000313" key="3">
    <source>
        <dbReference type="EMBL" id="MFC4525117.1"/>
    </source>
</evidence>
<feature type="chain" id="PRO_5046438568" description="Glycine zipper domain-containing protein" evidence="2">
    <location>
        <begin position="21"/>
        <end position="353"/>
    </location>
</feature>